<feature type="compositionally biased region" description="Pro residues" evidence="8">
    <location>
        <begin position="494"/>
        <end position="520"/>
    </location>
</feature>
<dbReference type="GO" id="GO:0009272">
    <property type="term" value="P:fungal-type cell wall biogenesis"/>
    <property type="evidence" value="ECO:0007669"/>
    <property type="project" value="TreeGrafter"/>
</dbReference>
<organism evidence="9 10">
    <name type="scientific">Physocladia obscura</name>
    <dbReference type="NCBI Taxonomy" id="109957"/>
    <lineage>
        <taxon>Eukaryota</taxon>
        <taxon>Fungi</taxon>
        <taxon>Fungi incertae sedis</taxon>
        <taxon>Chytridiomycota</taxon>
        <taxon>Chytridiomycota incertae sedis</taxon>
        <taxon>Chytridiomycetes</taxon>
        <taxon>Chytridiales</taxon>
        <taxon>Chytriomycetaceae</taxon>
        <taxon>Physocladia</taxon>
    </lineage>
</organism>
<feature type="region of interest" description="Disordered" evidence="8">
    <location>
        <begin position="383"/>
        <end position="553"/>
    </location>
</feature>
<dbReference type="EMBL" id="JADGJH010000569">
    <property type="protein sequence ID" value="KAJ3126234.1"/>
    <property type="molecule type" value="Genomic_DNA"/>
</dbReference>
<evidence type="ECO:0000256" key="3">
    <source>
        <dbReference type="ARBA" id="ARBA00012350"/>
    </source>
</evidence>
<comment type="similarity">
    <text evidence="2">Belongs to the glycosyl hydrolase 76 family.</text>
</comment>
<dbReference type="GO" id="GO:0016052">
    <property type="term" value="P:carbohydrate catabolic process"/>
    <property type="evidence" value="ECO:0007669"/>
    <property type="project" value="InterPro"/>
</dbReference>
<dbReference type="AlphaFoldDB" id="A0AAD5T488"/>
<evidence type="ECO:0000256" key="2">
    <source>
        <dbReference type="ARBA" id="ARBA00009699"/>
    </source>
</evidence>
<dbReference type="PANTHER" id="PTHR12145">
    <property type="entry name" value="MANNAN ENDO-1,6-ALPHA-MANNOSIDASE DCW1"/>
    <property type="match status" value="1"/>
</dbReference>
<keyword evidence="5 9" id="KW-0378">Hydrolase</keyword>
<evidence type="ECO:0000256" key="5">
    <source>
        <dbReference type="ARBA" id="ARBA00022801"/>
    </source>
</evidence>
<gene>
    <name evidence="9" type="primary">DCW1_5</name>
    <name evidence="9" type="ORF">HK100_010360</name>
</gene>
<dbReference type="InterPro" id="IPR014480">
    <property type="entry name" value="Mannan-1_6-alpha_mannosidase"/>
</dbReference>
<keyword evidence="10" id="KW-1185">Reference proteome</keyword>
<dbReference type="Proteomes" id="UP001211907">
    <property type="component" value="Unassembled WGS sequence"/>
</dbReference>
<dbReference type="GO" id="GO:0008496">
    <property type="term" value="F:mannan endo-1,6-alpha-mannosidase activity"/>
    <property type="evidence" value="ECO:0007669"/>
    <property type="project" value="UniProtKB-EC"/>
</dbReference>
<evidence type="ECO:0000256" key="6">
    <source>
        <dbReference type="ARBA" id="ARBA00023180"/>
    </source>
</evidence>
<dbReference type="PANTHER" id="PTHR12145:SF36">
    <property type="entry name" value="MANNAN ENDO-1,6-ALPHA-MANNOSIDASE DCW1"/>
    <property type="match status" value="1"/>
</dbReference>
<evidence type="ECO:0000256" key="8">
    <source>
        <dbReference type="SAM" id="MobiDB-lite"/>
    </source>
</evidence>
<evidence type="ECO:0000313" key="9">
    <source>
        <dbReference type="EMBL" id="KAJ3126234.1"/>
    </source>
</evidence>
<dbReference type="EC" id="3.2.1.101" evidence="3"/>
<evidence type="ECO:0000256" key="7">
    <source>
        <dbReference type="ARBA" id="ARBA00023295"/>
    </source>
</evidence>
<feature type="compositionally biased region" description="Low complexity" evidence="8">
    <location>
        <begin position="425"/>
        <end position="452"/>
    </location>
</feature>
<dbReference type="Gene3D" id="1.50.10.20">
    <property type="match status" value="1"/>
</dbReference>
<dbReference type="InterPro" id="IPR005198">
    <property type="entry name" value="Glyco_hydro_76"/>
</dbReference>
<keyword evidence="6" id="KW-0325">Glycoprotein</keyword>
<name>A0AAD5T488_9FUNG</name>
<keyword evidence="7" id="KW-0326">Glycosidase</keyword>
<evidence type="ECO:0000256" key="4">
    <source>
        <dbReference type="ARBA" id="ARBA00022729"/>
    </source>
</evidence>
<comment type="caution">
    <text evidence="9">The sequence shown here is derived from an EMBL/GenBank/DDBJ whole genome shotgun (WGS) entry which is preliminary data.</text>
</comment>
<keyword evidence="4" id="KW-0732">Signal</keyword>
<proteinExistence type="inferred from homology"/>
<dbReference type="Pfam" id="PF03663">
    <property type="entry name" value="Glyco_hydro_76"/>
    <property type="match status" value="1"/>
</dbReference>
<dbReference type="SUPFAM" id="SSF48208">
    <property type="entry name" value="Six-hairpin glycosidases"/>
    <property type="match status" value="1"/>
</dbReference>
<protein>
    <recommendedName>
        <fullName evidence="3">mannan endo-1,6-alpha-mannosidase</fullName>
        <ecNumber evidence="3">3.2.1.101</ecNumber>
    </recommendedName>
</protein>
<reference evidence="9" key="1">
    <citation type="submission" date="2020-05" db="EMBL/GenBank/DDBJ databases">
        <title>Phylogenomic resolution of chytrid fungi.</title>
        <authorList>
            <person name="Stajich J.E."/>
            <person name="Amses K."/>
            <person name="Simmons R."/>
            <person name="Seto K."/>
            <person name="Myers J."/>
            <person name="Bonds A."/>
            <person name="Quandt C.A."/>
            <person name="Barry K."/>
            <person name="Liu P."/>
            <person name="Grigoriev I."/>
            <person name="Longcore J.E."/>
            <person name="James T.Y."/>
        </authorList>
    </citation>
    <scope>NUCLEOTIDE SEQUENCE</scope>
    <source>
        <strain evidence="9">JEL0513</strain>
    </source>
</reference>
<accession>A0AAD5T488</accession>
<sequence length="553" mass="59421">MQLAVGSNDDFLDGNSAIDNLSGRWNDDIGWWALGIMTAAEATPSGIIDPQNIDPGFNPTYFSVANNTFWEMYIDWDDVCGGGIYWSRDRTTVVENDAYYKSSISNAQFIDLGARLYAITNDANIKTLVDTTYQWMLSSGLVSSSTFTVLDGLYAEGSSCTLSTAEWSYHSGELVSGLSEMYKNTGDTTYLTAAHNHFNHIQSYFTENNVLYDPNLTSANKDPSGYLWAVYKGLAILHSVTTDSTVKSDIETIMYASATANFQKCNSEWYCIRNLAVGTTATMSNGTNPRDQFETVAILNALSVMAGASTSGLTQNTTTATNTDETTDNSGSITKYAEIGGGAAAGVVVLGLLGCWFRKRARAAAAVKDSNLSLEIYGDAARNVSSTPSPSFKNQQGRFTPQKQPLSSNGSIESKGQFSSNGFVPQQQQQQQRQQFGQFHQPQYGQLQQFSSAPPPPPPGSYGTSQPGQFGTQPQYGVPLQFQQGPPLAGQYGMPPPGPPGQFRMPPPGPPGQFGMPPPGQYGGEGLYGAGPMPTNQYAGGAPQYAGRPPTSE</sequence>
<dbReference type="InterPro" id="IPR008928">
    <property type="entry name" value="6-hairpin_glycosidase_sf"/>
</dbReference>
<comment type="catalytic activity">
    <reaction evidence="1">
        <text>Random hydrolysis of (1-&gt;6)-alpha-D-mannosidic linkages in unbranched (1-&gt;6)-mannans.</text>
        <dbReference type="EC" id="3.2.1.101"/>
    </reaction>
</comment>
<evidence type="ECO:0000313" key="10">
    <source>
        <dbReference type="Proteomes" id="UP001211907"/>
    </source>
</evidence>
<feature type="compositionally biased region" description="Polar residues" evidence="8">
    <location>
        <begin position="383"/>
        <end position="424"/>
    </location>
</feature>
<evidence type="ECO:0000256" key="1">
    <source>
        <dbReference type="ARBA" id="ARBA00001452"/>
    </source>
</evidence>